<dbReference type="GeneID" id="115977794"/>
<comment type="similarity">
    <text evidence="3">Belongs to the BIG GRAIN 1 (BG1) plant protein family.</text>
</comment>
<comment type="function">
    <text evidence="1">Involved in auxin transport. Regulator of the auxin signaling pathway.</text>
</comment>
<dbReference type="InterPro" id="IPR039621">
    <property type="entry name" value="BG1-like"/>
</dbReference>
<evidence type="ECO:0000256" key="4">
    <source>
        <dbReference type="ARBA" id="ARBA00022448"/>
    </source>
</evidence>
<dbReference type="KEGG" id="qlo:115977794"/>
<dbReference type="FunCoup" id="A0A7N2KRA2">
    <property type="interactions" value="409"/>
</dbReference>
<keyword evidence="5" id="KW-1003">Cell membrane</keyword>
<evidence type="ECO:0000256" key="2">
    <source>
        <dbReference type="ARBA" id="ARBA00004236"/>
    </source>
</evidence>
<accession>A0A7N2KRA2</accession>
<dbReference type="RefSeq" id="XP_030955676.1">
    <property type="nucleotide sequence ID" value="XM_031099816.1"/>
</dbReference>
<dbReference type="GO" id="GO:0005886">
    <property type="term" value="C:plasma membrane"/>
    <property type="evidence" value="ECO:0007669"/>
    <property type="project" value="UniProtKB-SubCell"/>
</dbReference>
<evidence type="ECO:0000313" key="9">
    <source>
        <dbReference type="EnsemblPlants" id="QL02p000252:mrna:CDS:1"/>
    </source>
</evidence>
<dbReference type="GO" id="GO:0009734">
    <property type="term" value="P:auxin-activated signaling pathway"/>
    <property type="evidence" value="ECO:0007669"/>
    <property type="project" value="UniProtKB-KW"/>
</dbReference>
<evidence type="ECO:0000256" key="7">
    <source>
        <dbReference type="ARBA" id="ARBA00023294"/>
    </source>
</evidence>
<dbReference type="OMA" id="RELHMFD"/>
<organism evidence="9 10">
    <name type="scientific">Quercus lobata</name>
    <name type="common">Valley oak</name>
    <dbReference type="NCBI Taxonomy" id="97700"/>
    <lineage>
        <taxon>Eukaryota</taxon>
        <taxon>Viridiplantae</taxon>
        <taxon>Streptophyta</taxon>
        <taxon>Embryophyta</taxon>
        <taxon>Tracheophyta</taxon>
        <taxon>Spermatophyta</taxon>
        <taxon>Magnoliopsida</taxon>
        <taxon>eudicotyledons</taxon>
        <taxon>Gunneridae</taxon>
        <taxon>Pentapetalae</taxon>
        <taxon>rosids</taxon>
        <taxon>fabids</taxon>
        <taxon>Fagales</taxon>
        <taxon>Fagaceae</taxon>
        <taxon>Quercus</taxon>
    </lineage>
</organism>
<keyword evidence="7" id="KW-0927">Auxin signaling pathway</keyword>
<keyword evidence="6" id="KW-0472">Membrane</keyword>
<dbReference type="EnsemblPlants" id="QL02p000252:mrna">
    <property type="protein sequence ID" value="QL02p000252:mrna:CDS:1"/>
    <property type="gene ID" value="QL02p000252"/>
</dbReference>
<keyword evidence="4" id="KW-0813">Transport</keyword>
<evidence type="ECO:0008006" key="11">
    <source>
        <dbReference type="Google" id="ProtNLM"/>
    </source>
</evidence>
<evidence type="ECO:0000313" key="10">
    <source>
        <dbReference type="Proteomes" id="UP000594261"/>
    </source>
</evidence>
<evidence type="ECO:0000256" key="8">
    <source>
        <dbReference type="SAM" id="MobiDB-lite"/>
    </source>
</evidence>
<comment type="subcellular location">
    <subcellularLocation>
        <location evidence="2">Cell membrane</location>
    </subcellularLocation>
</comment>
<evidence type="ECO:0000256" key="6">
    <source>
        <dbReference type="ARBA" id="ARBA00023136"/>
    </source>
</evidence>
<feature type="region of interest" description="Disordered" evidence="8">
    <location>
        <begin position="120"/>
        <end position="139"/>
    </location>
</feature>
<reference evidence="9" key="2">
    <citation type="submission" date="2021-01" db="UniProtKB">
        <authorList>
            <consortium name="EnsemblPlants"/>
        </authorList>
    </citation>
    <scope>IDENTIFICATION</scope>
</reference>
<feature type="region of interest" description="Disordered" evidence="8">
    <location>
        <begin position="47"/>
        <end position="69"/>
    </location>
</feature>
<evidence type="ECO:0000256" key="3">
    <source>
        <dbReference type="ARBA" id="ARBA00010067"/>
    </source>
</evidence>
<reference evidence="10" key="1">
    <citation type="journal article" date="2016" name="G3 (Bethesda)">
        <title>First Draft Assembly and Annotation of the Genome of a California Endemic Oak Quercus lobata Nee (Fagaceae).</title>
        <authorList>
            <person name="Sork V.L."/>
            <person name="Fitz-Gibbon S.T."/>
            <person name="Puiu D."/>
            <person name="Crepeau M."/>
            <person name="Gugger P.F."/>
            <person name="Sherman R."/>
            <person name="Stevens K."/>
            <person name="Langley C.H."/>
            <person name="Pellegrini M."/>
            <person name="Salzberg S.L."/>
        </authorList>
    </citation>
    <scope>NUCLEOTIDE SEQUENCE [LARGE SCALE GENOMIC DNA]</scope>
    <source>
        <strain evidence="10">cv. SW786</strain>
    </source>
</reference>
<feature type="compositionally biased region" description="Basic and acidic residues" evidence="8">
    <location>
        <begin position="1"/>
        <end position="19"/>
    </location>
</feature>
<dbReference type="Proteomes" id="UP000594261">
    <property type="component" value="Chromosome 2"/>
</dbReference>
<dbReference type="PANTHER" id="PTHR33541">
    <property type="entry name" value="PROTEIN BIG GRAIN 1-LIKE A-RELATED"/>
    <property type="match status" value="1"/>
</dbReference>
<gene>
    <name evidence="9" type="primary">LOC115977794</name>
</gene>
<feature type="region of interest" description="Disordered" evidence="8">
    <location>
        <begin position="1"/>
        <end position="20"/>
    </location>
</feature>
<feature type="region of interest" description="Disordered" evidence="8">
    <location>
        <begin position="89"/>
        <end position="113"/>
    </location>
</feature>
<sequence length="462" mass="52759">MHRWEKTLREDRYSHERKNPSFSSTLLDKIYRSIDDGDKRSGELKFYRETMGKKQSKGSGKSNRALEEEEVASLRRACLIEKWMDKKVKEKATTHRRQNLTELERKSQHDHDHDQDVLFFSSTSSSSDSSSGGFSSSDTESVFGVRSRSSCFAPPRPKSVSTSVSPRSERTERKQSNLYQEQRALHMCDDYHHNTTTTTGQTPKLKEGIIKSKSRALKIYANLKKVKQPISPGGRFANFLNSLFATGNTKKTKSTLTSSIQGYDDAVIVERKSKSVQATTVCSSASSFSRSCLSKNSPSSREKLRNGVKRTVRFYPVSVIVDEDCRPCGHKCLYEEDNSSLMAGSVPTAWKIGRSPTRRNEEELKFQVLEKTRRVEEAAREFLRDYHHQKQKKNELTMRDFHAKNDYIYEDDDDDASSCSSSDLFELDHLVVMGKNRYSEELPVYETTHVDTNRAIANGLIM</sequence>
<evidence type="ECO:0000256" key="1">
    <source>
        <dbReference type="ARBA" id="ARBA00002281"/>
    </source>
</evidence>
<dbReference type="PANTHER" id="PTHR33541:SF12">
    <property type="entry name" value="PROTEIN BIG GRAIN 1-LIKE A"/>
    <property type="match status" value="1"/>
</dbReference>
<proteinExistence type="inferred from homology"/>
<name>A0A7N2KRA2_QUELO</name>
<dbReference type="Gramene" id="QL02p000252:mrna">
    <property type="protein sequence ID" value="QL02p000252:mrna:CDS:1"/>
    <property type="gene ID" value="QL02p000252"/>
</dbReference>
<dbReference type="InParanoid" id="A0A7N2KRA2"/>
<feature type="compositionally biased region" description="Basic and acidic residues" evidence="8">
    <location>
        <begin position="102"/>
        <end position="113"/>
    </location>
</feature>
<dbReference type="OrthoDB" id="680041at2759"/>
<evidence type="ECO:0000256" key="5">
    <source>
        <dbReference type="ARBA" id="ARBA00022475"/>
    </source>
</evidence>
<keyword evidence="10" id="KW-1185">Reference proteome</keyword>
<dbReference type="AlphaFoldDB" id="A0A7N2KRA2"/>
<feature type="region of interest" description="Disordered" evidence="8">
    <location>
        <begin position="146"/>
        <end position="178"/>
    </location>
</feature>
<protein>
    <recommendedName>
        <fullName evidence="11">Protein BIG GRAIN 1-like A</fullName>
    </recommendedName>
</protein>